<reference evidence="5 7" key="2">
    <citation type="submission" date="2016-10" db="EMBL/GenBank/DDBJ databases">
        <authorList>
            <person name="de Groot N.N."/>
        </authorList>
    </citation>
    <scope>NUCLEOTIDE SEQUENCE [LARGE SCALE GENOMIC DNA]</scope>
    <source>
        <strain evidence="4 7">CBS 141442</strain>
        <strain evidence="5">PYCC 4715</strain>
    </source>
</reference>
<dbReference type="STRING" id="45354.A0A1L0C3W7"/>
<gene>
    <name evidence="5" type="ORF">SAMEA4029009_CIC11G00000003193</name>
    <name evidence="4" type="ORF">SAMEA4029010_CIC11G00000004141</name>
</gene>
<dbReference type="PROSITE" id="PS50250">
    <property type="entry name" value="PCI"/>
    <property type="match status" value="1"/>
</dbReference>
<dbReference type="InterPro" id="IPR000717">
    <property type="entry name" value="PCI_dom"/>
</dbReference>
<dbReference type="GO" id="GO:0043161">
    <property type="term" value="P:proteasome-mediated ubiquitin-dependent protein catabolic process"/>
    <property type="evidence" value="ECO:0007669"/>
    <property type="project" value="TreeGrafter"/>
</dbReference>
<dbReference type="Gene3D" id="1.25.40.990">
    <property type="match status" value="1"/>
</dbReference>
<dbReference type="PANTHER" id="PTHR12387:SF0">
    <property type="entry name" value="26S PROTEASOME NON-ATPASE REGULATORY SUBUNIT 8"/>
    <property type="match status" value="1"/>
</dbReference>
<dbReference type="InterPro" id="IPR033464">
    <property type="entry name" value="CSN8_PSD8_EIF3K"/>
</dbReference>
<evidence type="ECO:0000313" key="6">
    <source>
        <dbReference type="Proteomes" id="UP000182259"/>
    </source>
</evidence>
<dbReference type="AlphaFoldDB" id="A0A1L0C3W7"/>
<dbReference type="InterPro" id="IPR006746">
    <property type="entry name" value="26S_Psome_Rpn12"/>
</dbReference>
<dbReference type="EMBL" id="LT635769">
    <property type="protein sequence ID" value="SGZ58289.1"/>
    <property type="molecule type" value="Genomic_DNA"/>
</dbReference>
<evidence type="ECO:0000313" key="7">
    <source>
        <dbReference type="Proteomes" id="UP000182334"/>
    </source>
</evidence>
<evidence type="ECO:0000313" key="5">
    <source>
        <dbReference type="EMBL" id="SGZ58289.1"/>
    </source>
</evidence>
<dbReference type="GO" id="GO:0005634">
    <property type="term" value="C:nucleus"/>
    <property type="evidence" value="ECO:0007669"/>
    <property type="project" value="TreeGrafter"/>
</dbReference>
<dbReference type="GO" id="GO:0005829">
    <property type="term" value="C:cytosol"/>
    <property type="evidence" value="ECO:0007669"/>
    <property type="project" value="TreeGrafter"/>
</dbReference>
<evidence type="ECO:0000256" key="1">
    <source>
        <dbReference type="ARBA" id="ARBA00009627"/>
    </source>
</evidence>
<name>A0A1L0C3W7_9ASCO</name>
<proteinExistence type="inferred from homology"/>
<accession>A0A1L0C3W7</accession>
<protein>
    <submittedName>
        <fullName evidence="5">CIC11C00000003193</fullName>
    </submittedName>
    <submittedName>
        <fullName evidence="4">CIC11C00000004141</fullName>
    </submittedName>
</protein>
<feature type="domain" description="PCI" evidence="3">
    <location>
        <begin position="77"/>
        <end position="262"/>
    </location>
</feature>
<dbReference type="PANTHER" id="PTHR12387">
    <property type="entry name" value="26S PROTEASOME NON-ATPASE REGULATORY SUBUNIT 8"/>
    <property type="match status" value="1"/>
</dbReference>
<sequence>MALPKLAEELYLLFEQEKYTECQQLLTPVKIELIKHNLLVPTSANTQTNDQLNDLKIAERILEIGAFSSLLTHNYLSFENYFASLRPFYATAKLHGKNEVNSDSTKIISLYLIYLLTQGDISKFHIELESIYHAPQFNIDKDKYLQYPIDMERNLMEGNYIKIWKLLQADSNLPCKEYQHFTSTLVNTLRVEIAKSIEKTNDSIPISNCKTLLYFPQEQSDLTFEEVLKQELEVDDWVFRDGVIYFSQHKSQDSSLADSSQIITNVLNYAEQIESIV</sequence>
<dbReference type="Proteomes" id="UP000182259">
    <property type="component" value="Chromosome VI"/>
</dbReference>
<evidence type="ECO:0000259" key="3">
    <source>
        <dbReference type="PROSITE" id="PS50250"/>
    </source>
</evidence>
<dbReference type="EMBL" id="LT635759">
    <property type="protein sequence ID" value="SGZ53661.1"/>
    <property type="molecule type" value="Genomic_DNA"/>
</dbReference>
<dbReference type="Proteomes" id="UP000182334">
    <property type="component" value="Chromosome IV"/>
</dbReference>
<keyword evidence="2" id="KW-0647">Proteasome</keyword>
<dbReference type="GO" id="GO:0008541">
    <property type="term" value="C:proteasome regulatory particle, lid subcomplex"/>
    <property type="evidence" value="ECO:0007669"/>
    <property type="project" value="TreeGrafter"/>
</dbReference>
<dbReference type="OrthoDB" id="8775810at2759"/>
<keyword evidence="7" id="KW-1185">Reference proteome</keyword>
<evidence type="ECO:0000313" key="4">
    <source>
        <dbReference type="EMBL" id="SGZ53661.1"/>
    </source>
</evidence>
<evidence type="ECO:0000256" key="2">
    <source>
        <dbReference type="ARBA" id="ARBA00022942"/>
    </source>
</evidence>
<reference evidence="6" key="1">
    <citation type="submission" date="2016-10" db="EMBL/GenBank/DDBJ databases">
        <authorList>
            <person name="Geijer C."/>
            <person name="Jareborg N."/>
            <person name="Dainat J."/>
        </authorList>
    </citation>
    <scope>NUCLEOTIDE SEQUENCE [LARGE SCALE GENOMIC DNA]</scope>
    <source>
        <strain evidence="6">PYCC 4715</strain>
    </source>
</reference>
<comment type="similarity">
    <text evidence="1">Belongs to the proteasome subunit S14 family.</text>
</comment>
<organism evidence="5 6">
    <name type="scientific">Sungouiella intermedia</name>
    <dbReference type="NCBI Taxonomy" id="45354"/>
    <lineage>
        <taxon>Eukaryota</taxon>
        <taxon>Fungi</taxon>
        <taxon>Dikarya</taxon>
        <taxon>Ascomycota</taxon>
        <taxon>Saccharomycotina</taxon>
        <taxon>Pichiomycetes</taxon>
        <taxon>Metschnikowiaceae</taxon>
        <taxon>Sungouiella</taxon>
    </lineage>
</organism>
<dbReference type="Pfam" id="PF10075">
    <property type="entry name" value="CSN8_PSD8_EIF3K"/>
    <property type="match status" value="1"/>
</dbReference>